<organism evidence="2 3">
    <name type="scientific">Natronoflexus pectinivorans</name>
    <dbReference type="NCBI Taxonomy" id="682526"/>
    <lineage>
        <taxon>Bacteria</taxon>
        <taxon>Pseudomonadati</taxon>
        <taxon>Bacteroidota</taxon>
        <taxon>Bacteroidia</taxon>
        <taxon>Marinilabiliales</taxon>
        <taxon>Marinilabiliaceae</taxon>
        <taxon>Natronoflexus</taxon>
    </lineage>
</organism>
<dbReference type="OrthoDB" id="5637at2"/>
<dbReference type="InterPro" id="IPR037126">
    <property type="entry name" value="PdaC/RsiV-like_sf"/>
</dbReference>
<keyword evidence="1" id="KW-0812">Transmembrane</keyword>
<dbReference type="Gene3D" id="3.90.640.20">
    <property type="entry name" value="Heat-shock cognate protein, ATPase"/>
    <property type="match status" value="1"/>
</dbReference>
<dbReference type="Proteomes" id="UP000295221">
    <property type="component" value="Unassembled WGS sequence"/>
</dbReference>
<proteinExistence type="predicted"/>
<dbReference type="AlphaFoldDB" id="A0A4R2G3C4"/>
<evidence type="ECO:0000313" key="2">
    <source>
        <dbReference type="EMBL" id="TCO01719.1"/>
    </source>
</evidence>
<evidence type="ECO:0000313" key="3">
    <source>
        <dbReference type="Proteomes" id="UP000295221"/>
    </source>
</evidence>
<dbReference type="EMBL" id="SLWK01000030">
    <property type="protein sequence ID" value="TCO01719.1"/>
    <property type="molecule type" value="Genomic_DNA"/>
</dbReference>
<sequence length="316" mass="37394">MKLIPQKDRWQKWSLPSKFTVLSFYLAIIIASISLISFTSIKLNNYFSSVFWIKEIKVNEKMIEKKTNGTYKEYDGYIEISYPRIMKLAPNQYIDKINREIEKSAISYLEEHLIEYVYSYSVGLKKREIISIKMEQYYYYFMAMNGNSSIKTININPITQSIIDFYDIFDVRRNALIEIKKIIGEKLIEKHGGYFEDKLNKGSFIPRFFLKDNSIEFVFSKYEVTPGVADAPFVEIQYIDLLDFIRHDGPLGYLLPVGRNWEAADHFVKGIIETVDRLRNDSIFDWFESDNDSDFQENDSVRKEMLYRYHKGLPIE</sequence>
<dbReference type="Gene3D" id="3.30.565.40">
    <property type="entry name" value="Fervidobacterium nodosum Rt17-B1 like"/>
    <property type="match status" value="1"/>
</dbReference>
<dbReference type="RefSeq" id="WP_132435667.1">
    <property type="nucleotide sequence ID" value="NZ_SLWK01000030.1"/>
</dbReference>
<reference evidence="2 3" key="1">
    <citation type="submission" date="2019-03" db="EMBL/GenBank/DDBJ databases">
        <title>Genomic Encyclopedia of Type Strains, Phase IV (KMG-IV): sequencing the most valuable type-strain genomes for metagenomic binning, comparative biology and taxonomic classification.</title>
        <authorList>
            <person name="Goeker M."/>
        </authorList>
    </citation>
    <scope>NUCLEOTIDE SEQUENCE [LARGE SCALE GENOMIC DNA]</scope>
    <source>
        <strain evidence="2 3">DSM 24179</strain>
    </source>
</reference>
<evidence type="ECO:0000256" key="1">
    <source>
        <dbReference type="SAM" id="Phobius"/>
    </source>
</evidence>
<protein>
    <submittedName>
        <fullName evidence="2">Uncharacterized protein DUF3298</fullName>
    </submittedName>
</protein>
<comment type="caution">
    <text evidence="2">The sequence shown here is derived from an EMBL/GenBank/DDBJ whole genome shotgun (WGS) entry which is preliminary data.</text>
</comment>
<feature type="transmembrane region" description="Helical" evidence="1">
    <location>
        <begin position="21"/>
        <end position="41"/>
    </location>
</feature>
<keyword evidence="3" id="KW-1185">Reference proteome</keyword>
<name>A0A4R2G3C4_9BACT</name>
<keyword evidence="1" id="KW-1133">Transmembrane helix</keyword>
<gene>
    <name evidence="2" type="ORF">EV194_1303</name>
</gene>
<keyword evidence="1" id="KW-0472">Membrane</keyword>
<accession>A0A4R2G3C4</accession>